<dbReference type="PANTHER" id="PTHR38370">
    <property type="entry name" value="BETA-1,4-XYLOSIDASE"/>
    <property type="match status" value="1"/>
</dbReference>
<name>A0AAW0J6Q8_QUESU</name>
<protein>
    <submittedName>
        <fullName evidence="1">Uncharacterized protein</fullName>
    </submittedName>
</protein>
<dbReference type="EMBL" id="PKMF04000673">
    <property type="protein sequence ID" value="KAK7822241.1"/>
    <property type="molecule type" value="Genomic_DNA"/>
</dbReference>
<keyword evidence="2" id="KW-1185">Reference proteome</keyword>
<organism evidence="1 2">
    <name type="scientific">Quercus suber</name>
    <name type="common">Cork oak</name>
    <dbReference type="NCBI Taxonomy" id="58331"/>
    <lineage>
        <taxon>Eukaryota</taxon>
        <taxon>Viridiplantae</taxon>
        <taxon>Streptophyta</taxon>
        <taxon>Embryophyta</taxon>
        <taxon>Tracheophyta</taxon>
        <taxon>Spermatophyta</taxon>
        <taxon>Magnoliopsida</taxon>
        <taxon>eudicotyledons</taxon>
        <taxon>Gunneridae</taxon>
        <taxon>Pentapetalae</taxon>
        <taxon>rosids</taxon>
        <taxon>fabids</taxon>
        <taxon>Fagales</taxon>
        <taxon>Fagaceae</taxon>
        <taxon>Quercus</taxon>
    </lineage>
</organism>
<dbReference type="Proteomes" id="UP000237347">
    <property type="component" value="Unassembled WGS sequence"/>
</dbReference>
<dbReference type="AlphaFoldDB" id="A0AAW0J6Q8"/>
<dbReference type="PANTHER" id="PTHR38370:SF1">
    <property type="entry name" value="BETA-1,4-XYLOSIDASE"/>
    <property type="match status" value="1"/>
</dbReference>
<evidence type="ECO:0000313" key="2">
    <source>
        <dbReference type="Proteomes" id="UP000237347"/>
    </source>
</evidence>
<comment type="caution">
    <text evidence="1">The sequence shown here is derived from an EMBL/GenBank/DDBJ whole genome shotgun (WGS) entry which is preliminary data.</text>
</comment>
<gene>
    <name evidence="1" type="ORF">CFP56_036641</name>
</gene>
<accession>A0AAW0J6Q8</accession>
<sequence>MNSKFKTRKFEQEIETQPSRRINHGSLIPFLLQAIKKLKPHNKYNRSHLENSNHSYYLLNATESFKGSSHR</sequence>
<evidence type="ECO:0000313" key="1">
    <source>
        <dbReference type="EMBL" id="KAK7822241.1"/>
    </source>
</evidence>
<proteinExistence type="predicted"/>
<reference evidence="1 2" key="1">
    <citation type="journal article" date="2018" name="Sci. Data">
        <title>The draft genome sequence of cork oak.</title>
        <authorList>
            <person name="Ramos A.M."/>
            <person name="Usie A."/>
            <person name="Barbosa P."/>
            <person name="Barros P.M."/>
            <person name="Capote T."/>
            <person name="Chaves I."/>
            <person name="Simoes F."/>
            <person name="Abreu I."/>
            <person name="Carrasquinho I."/>
            <person name="Faro C."/>
            <person name="Guimaraes J.B."/>
            <person name="Mendonca D."/>
            <person name="Nobrega F."/>
            <person name="Rodrigues L."/>
            <person name="Saibo N.J.M."/>
            <person name="Varela M.C."/>
            <person name="Egas C."/>
            <person name="Matos J."/>
            <person name="Miguel C.M."/>
            <person name="Oliveira M.M."/>
            <person name="Ricardo C.P."/>
            <person name="Goncalves S."/>
        </authorList>
    </citation>
    <scope>NUCLEOTIDE SEQUENCE [LARGE SCALE GENOMIC DNA]</scope>
    <source>
        <strain evidence="2">cv. HL8</strain>
    </source>
</reference>